<dbReference type="Proteomes" id="UP000828390">
    <property type="component" value="Unassembled WGS sequence"/>
</dbReference>
<dbReference type="AlphaFoldDB" id="A0A9D3XYC0"/>
<organism evidence="1 2">
    <name type="scientific">Dreissena polymorpha</name>
    <name type="common">Zebra mussel</name>
    <name type="synonym">Mytilus polymorpha</name>
    <dbReference type="NCBI Taxonomy" id="45954"/>
    <lineage>
        <taxon>Eukaryota</taxon>
        <taxon>Metazoa</taxon>
        <taxon>Spiralia</taxon>
        <taxon>Lophotrochozoa</taxon>
        <taxon>Mollusca</taxon>
        <taxon>Bivalvia</taxon>
        <taxon>Autobranchia</taxon>
        <taxon>Heteroconchia</taxon>
        <taxon>Euheterodonta</taxon>
        <taxon>Imparidentia</taxon>
        <taxon>Neoheterodontei</taxon>
        <taxon>Myida</taxon>
        <taxon>Dreissenoidea</taxon>
        <taxon>Dreissenidae</taxon>
        <taxon>Dreissena</taxon>
    </lineage>
</organism>
<reference evidence="1" key="2">
    <citation type="submission" date="2020-11" db="EMBL/GenBank/DDBJ databases">
        <authorList>
            <person name="McCartney M.A."/>
            <person name="Auch B."/>
            <person name="Kono T."/>
            <person name="Mallez S."/>
            <person name="Becker A."/>
            <person name="Gohl D.M."/>
            <person name="Silverstein K.A.T."/>
            <person name="Koren S."/>
            <person name="Bechman K.B."/>
            <person name="Herman A."/>
            <person name="Abrahante J.E."/>
            <person name="Garbe J."/>
        </authorList>
    </citation>
    <scope>NUCLEOTIDE SEQUENCE</scope>
    <source>
        <strain evidence="1">Duluth1</strain>
        <tissue evidence="1">Whole animal</tissue>
    </source>
</reference>
<sequence>MTTAIASTIATVTTTMSMATPPTAGIYVYNKYENSGHMYYYSCEDDKCQCNANIWRQENGTCVSAKGKMCASESNCGIASNTTCVSGICACKPGFLERNGACVFVLDAECFSDNDCGTSFVCNES</sequence>
<gene>
    <name evidence="1" type="ORF">DPMN_191933</name>
</gene>
<accession>A0A9D3XYC0</accession>
<comment type="caution">
    <text evidence="1">The sequence shown here is derived from an EMBL/GenBank/DDBJ whole genome shotgun (WGS) entry which is preliminary data.</text>
</comment>
<dbReference type="EMBL" id="JAIWYP010000059">
    <property type="protein sequence ID" value="KAH3690604.1"/>
    <property type="molecule type" value="Genomic_DNA"/>
</dbReference>
<evidence type="ECO:0000313" key="1">
    <source>
        <dbReference type="EMBL" id="KAH3690604.1"/>
    </source>
</evidence>
<reference evidence="1" key="1">
    <citation type="journal article" date="2019" name="bioRxiv">
        <title>The Genome of the Zebra Mussel, Dreissena polymorpha: A Resource for Invasive Species Research.</title>
        <authorList>
            <person name="McCartney M.A."/>
            <person name="Auch B."/>
            <person name="Kono T."/>
            <person name="Mallez S."/>
            <person name="Zhang Y."/>
            <person name="Obille A."/>
            <person name="Becker A."/>
            <person name="Abrahante J.E."/>
            <person name="Garbe J."/>
            <person name="Badalamenti J.P."/>
            <person name="Herman A."/>
            <person name="Mangelson H."/>
            <person name="Liachko I."/>
            <person name="Sullivan S."/>
            <person name="Sone E.D."/>
            <person name="Koren S."/>
            <person name="Silverstein K.A.T."/>
            <person name="Beckman K.B."/>
            <person name="Gohl D.M."/>
        </authorList>
    </citation>
    <scope>NUCLEOTIDE SEQUENCE</scope>
    <source>
        <strain evidence="1">Duluth1</strain>
        <tissue evidence="1">Whole animal</tissue>
    </source>
</reference>
<proteinExistence type="predicted"/>
<keyword evidence="2" id="KW-1185">Reference proteome</keyword>
<protein>
    <recommendedName>
        <fullName evidence="3">EB domain-containing protein</fullName>
    </recommendedName>
</protein>
<evidence type="ECO:0008006" key="3">
    <source>
        <dbReference type="Google" id="ProtNLM"/>
    </source>
</evidence>
<evidence type="ECO:0000313" key="2">
    <source>
        <dbReference type="Proteomes" id="UP000828390"/>
    </source>
</evidence>
<name>A0A9D3XYC0_DREPO</name>